<dbReference type="EC" id="2.5.1.75" evidence="10"/>
<evidence type="ECO:0000313" key="15">
    <source>
        <dbReference type="Proteomes" id="UP000002221"/>
    </source>
</evidence>
<dbReference type="FunFam" id="1.10.20.140:FF:000001">
    <property type="entry name" value="tRNA dimethylallyltransferase"/>
    <property type="match status" value="1"/>
</dbReference>
<evidence type="ECO:0000313" key="14">
    <source>
        <dbReference type="EMBL" id="ACY48214.1"/>
    </source>
</evidence>
<dbReference type="AlphaFoldDB" id="D0MIA6"/>
<feature type="region of interest" description="Interaction with substrate tRNA" evidence="10">
    <location>
        <begin position="179"/>
        <end position="183"/>
    </location>
</feature>
<evidence type="ECO:0000256" key="8">
    <source>
        <dbReference type="ARBA" id="ARBA00022842"/>
    </source>
</evidence>
<keyword evidence="6 10" id="KW-0547">Nucleotide-binding</keyword>
<dbReference type="Gene3D" id="1.10.20.140">
    <property type="match status" value="1"/>
</dbReference>
<keyword evidence="7 10" id="KW-0067">ATP-binding</keyword>
<dbReference type="EMBL" id="CP001807">
    <property type="protein sequence ID" value="ACY48214.1"/>
    <property type="molecule type" value="Genomic_DNA"/>
</dbReference>
<feature type="binding site" evidence="10">
    <location>
        <begin position="30"/>
        <end position="37"/>
    </location>
    <ligand>
        <name>ATP</name>
        <dbReference type="ChEBI" id="CHEBI:30616"/>
    </ligand>
</feature>
<gene>
    <name evidence="10" type="primary">miaA</name>
    <name evidence="14" type="ordered locus">Rmar_1324</name>
</gene>
<keyword evidence="4 10" id="KW-0808">Transferase</keyword>
<evidence type="ECO:0000256" key="13">
    <source>
        <dbReference type="RuleBase" id="RU003785"/>
    </source>
</evidence>
<accession>D0MIA6</accession>
<dbReference type="Proteomes" id="UP000002221">
    <property type="component" value="Chromosome"/>
</dbReference>
<dbReference type="RefSeq" id="WP_012843826.1">
    <property type="nucleotide sequence ID" value="NC_013501.1"/>
</dbReference>
<dbReference type="Gene3D" id="3.40.50.300">
    <property type="entry name" value="P-loop containing nucleotide triphosphate hydrolases"/>
    <property type="match status" value="1"/>
</dbReference>
<evidence type="ECO:0000256" key="11">
    <source>
        <dbReference type="RuleBase" id="RU003783"/>
    </source>
</evidence>
<feature type="binding site" evidence="10">
    <location>
        <begin position="32"/>
        <end position="37"/>
    </location>
    <ligand>
        <name>substrate</name>
    </ligand>
</feature>
<dbReference type="SUPFAM" id="SSF52540">
    <property type="entry name" value="P-loop containing nucleoside triphosphate hydrolases"/>
    <property type="match status" value="2"/>
</dbReference>
<evidence type="ECO:0000256" key="10">
    <source>
        <dbReference type="HAMAP-Rule" id="MF_00185"/>
    </source>
</evidence>
<evidence type="ECO:0000256" key="3">
    <source>
        <dbReference type="ARBA" id="ARBA00005842"/>
    </source>
</evidence>
<dbReference type="eggNOG" id="COG0324">
    <property type="taxonomic scope" value="Bacteria"/>
</dbReference>
<dbReference type="PANTHER" id="PTHR11088">
    <property type="entry name" value="TRNA DIMETHYLALLYLTRANSFERASE"/>
    <property type="match status" value="1"/>
</dbReference>
<dbReference type="InterPro" id="IPR027417">
    <property type="entry name" value="P-loop_NTPase"/>
</dbReference>
<comment type="catalytic activity">
    <reaction evidence="9 10 11">
        <text>adenosine(37) in tRNA + dimethylallyl diphosphate = N(6)-dimethylallyladenosine(37) in tRNA + diphosphate</text>
        <dbReference type="Rhea" id="RHEA:26482"/>
        <dbReference type="Rhea" id="RHEA-COMP:10162"/>
        <dbReference type="Rhea" id="RHEA-COMP:10375"/>
        <dbReference type="ChEBI" id="CHEBI:33019"/>
        <dbReference type="ChEBI" id="CHEBI:57623"/>
        <dbReference type="ChEBI" id="CHEBI:74411"/>
        <dbReference type="ChEBI" id="CHEBI:74415"/>
        <dbReference type="EC" id="2.5.1.75"/>
    </reaction>
</comment>
<evidence type="ECO:0000256" key="1">
    <source>
        <dbReference type="ARBA" id="ARBA00001946"/>
    </source>
</evidence>
<dbReference type="HAMAP" id="MF_00185">
    <property type="entry name" value="IPP_trans"/>
    <property type="match status" value="1"/>
</dbReference>
<evidence type="ECO:0000256" key="5">
    <source>
        <dbReference type="ARBA" id="ARBA00022694"/>
    </source>
</evidence>
<dbReference type="HOGENOM" id="CLU_032616_0_1_10"/>
<dbReference type="Pfam" id="PF01715">
    <property type="entry name" value="IPPT"/>
    <property type="match status" value="1"/>
</dbReference>
<evidence type="ECO:0000256" key="6">
    <source>
        <dbReference type="ARBA" id="ARBA00022741"/>
    </source>
</evidence>
<dbReference type="OrthoDB" id="9776390at2"/>
<keyword evidence="15" id="KW-1185">Reference proteome</keyword>
<keyword evidence="5 10" id="KW-0819">tRNA processing</keyword>
<feature type="region of interest" description="Interaction with substrate tRNA" evidence="10">
    <location>
        <begin position="55"/>
        <end position="58"/>
    </location>
</feature>
<dbReference type="GO" id="GO:0006400">
    <property type="term" value="P:tRNA modification"/>
    <property type="evidence" value="ECO:0007669"/>
    <property type="project" value="TreeGrafter"/>
</dbReference>
<evidence type="ECO:0000256" key="2">
    <source>
        <dbReference type="ARBA" id="ARBA00003213"/>
    </source>
</evidence>
<feature type="site" description="Interaction with substrate tRNA" evidence="10">
    <location>
        <position position="143"/>
    </location>
</feature>
<organism evidence="14 15">
    <name type="scientific">Rhodothermus marinus (strain ATCC 43812 / DSM 4252 / R-10)</name>
    <name type="common">Rhodothermus obamensis</name>
    <dbReference type="NCBI Taxonomy" id="518766"/>
    <lineage>
        <taxon>Bacteria</taxon>
        <taxon>Pseudomonadati</taxon>
        <taxon>Rhodothermota</taxon>
        <taxon>Rhodothermia</taxon>
        <taxon>Rhodothermales</taxon>
        <taxon>Rhodothermaceae</taxon>
        <taxon>Rhodothermus</taxon>
    </lineage>
</organism>
<dbReference type="PANTHER" id="PTHR11088:SF60">
    <property type="entry name" value="TRNA DIMETHYLALLYLTRANSFERASE"/>
    <property type="match status" value="1"/>
</dbReference>
<dbReference type="STRING" id="518766.Rmar_1324"/>
<evidence type="ECO:0000256" key="4">
    <source>
        <dbReference type="ARBA" id="ARBA00022679"/>
    </source>
</evidence>
<proteinExistence type="inferred from homology"/>
<comment type="subunit">
    <text evidence="10">Monomer.</text>
</comment>
<comment type="function">
    <text evidence="2 10 12">Catalyzes the transfer of a dimethylallyl group onto the adenine at position 37 in tRNAs that read codons beginning with uridine, leading to the formation of N6-(dimethylallyl)adenosine (i(6)A).</text>
</comment>
<evidence type="ECO:0000256" key="9">
    <source>
        <dbReference type="ARBA" id="ARBA00049563"/>
    </source>
</evidence>
<dbReference type="InterPro" id="IPR018022">
    <property type="entry name" value="IPT"/>
</dbReference>
<feature type="site" description="Interaction with substrate tRNA" evidence="10">
    <location>
        <position position="121"/>
    </location>
</feature>
<evidence type="ECO:0000256" key="12">
    <source>
        <dbReference type="RuleBase" id="RU003784"/>
    </source>
</evidence>
<comment type="caution">
    <text evidence="10">Lacks conserved residue(s) required for the propagation of feature annotation.</text>
</comment>
<sequence>MTAPKEILTELAAWQRRHLSEQGPFLILAGPTAVGKTDLSLELAEALQAEIISADSRQIYRQMTIGTAKPPHEALQRVRHHFIDELDLDEPFSAGHFAFAAWERIGEILSRGHVPLVVGGSTLYLYALQFGLAEIPDVDPAVRRRLNERLRTEGPEALYAELQRVDPEAAARLDPTKTQRVIRALEVYHGTGRPITYYHRHHRPSPYTFRTIVLYRDRPVLYERINRRVDQMLEAGLVEEVRGILEAGYSPELDVLRTIGYEEVIGYLQGAYDRETMRRLIQRNTRRYAKRQLTWFRRFDFEWVKLD</sequence>
<evidence type="ECO:0000256" key="7">
    <source>
        <dbReference type="ARBA" id="ARBA00022840"/>
    </source>
</evidence>
<dbReference type="InterPro" id="IPR039657">
    <property type="entry name" value="Dimethylallyltransferase"/>
</dbReference>
<dbReference type="KEGG" id="rmr:Rmar_1324"/>
<protein>
    <recommendedName>
        <fullName evidence="10">tRNA dimethylallyltransferase</fullName>
        <ecNumber evidence="10">2.5.1.75</ecNumber>
    </recommendedName>
    <alternativeName>
        <fullName evidence="10">Dimethylallyl diphosphate:tRNA dimethylallyltransferase</fullName>
        <shortName evidence="10">DMAPP:tRNA dimethylallyltransferase</shortName>
        <shortName evidence="10">DMATase</shortName>
    </alternativeName>
    <alternativeName>
        <fullName evidence="10">Isopentenyl-diphosphate:tRNA isopentenyltransferase</fullName>
        <shortName evidence="10">IPP transferase</shortName>
        <shortName evidence="10">IPPT</shortName>
        <shortName evidence="10">IPTase</shortName>
    </alternativeName>
</protein>
<comment type="similarity">
    <text evidence="3 10 13">Belongs to the IPP transferase family.</text>
</comment>
<dbReference type="NCBIfam" id="TIGR00174">
    <property type="entry name" value="miaA"/>
    <property type="match status" value="1"/>
</dbReference>
<reference evidence="14 15" key="1">
    <citation type="journal article" date="2009" name="Stand. Genomic Sci.">
        <title>Complete genome sequence of Rhodothermus marinus type strain (R-10).</title>
        <authorList>
            <person name="Nolan M."/>
            <person name="Tindall B.J."/>
            <person name="Pomrenke H."/>
            <person name="Lapidus A."/>
            <person name="Copeland A."/>
            <person name="Glavina Del Rio T."/>
            <person name="Lucas S."/>
            <person name="Chen F."/>
            <person name="Tice H."/>
            <person name="Cheng J.F."/>
            <person name="Saunders E."/>
            <person name="Han C."/>
            <person name="Bruce D."/>
            <person name="Goodwin L."/>
            <person name="Chain P."/>
            <person name="Pitluck S."/>
            <person name="Ovchinikova G."/>
            <person name="Pati A."/>
            <person name="Ivanova N."/>
            <person name="Mavromatis K."/>
            <person name="Chen A."/>
            <person name="Palaniappan K."/>
            <person name="Land M."/>
            <person name="Hauser L."/>
            <person name="Chang Y.J."/>
            <person name="Jeffries C.D."/>
            <person name="Brettin T."/>
            <person name="Goker M."/>
            <person name="Bristow J."/>
            <person name="Eisen J.A."/>
            <person name="Markowitz V."/>
            <person name="Hugenholtz P."/>
            <person name="Kyrpides N.C."/>
            <person name="Klenk H.P."/>
            <person name="Detter J.C."/>
        </authorList>
    </citation>
    <scope>NUCLEOTIDE SEQUENCE [LARGE SCALE GENOMIC DNA]</scope>
    <source>
        <strain evidence="15">ATCC 43812 / DSM 4252 / R-10</strain>
    </source>
</reference>
<keyword evidence="8 10" id="KW-0460">Magnesium</keyword>
<dbReference type="GO" id="GO:0052381">
    <property type="term" value="F:tRNA dimethylallyltransferase activity"/>
    <property type="evidence" value="ECO:0007669"/>
    <property type="project" value="UniProtKB-UniRule"/>
</dbReference>
<dbReference type="GO" id="GO:0005524">
    <property type="term" value="F:ATP binding"/>
    <property type="evidence" value="ECO:0007669"/>
    <property type="project" value="UniProtKB-UniRule"/>
</dbReference>
<name>D0MIA6_RHOM4</name>
<comment type="cofactor">
    <cofactor evidence="1 10">
        <name>Mg(2+)</name>
        <dbReference type="ChEBI" id="CHEBI:18420"/>
    </cofactor>
</comment>